<feature type="signal peptide" evidence="2">
    <location>
        <begin position="1"/>
        <end position="23"/>
    </location>
</feature>
<dbReference type="PANTHER" id="PTHR42928">
    <property type="entry name" value="TRICARBOXYLATE-BINDING PROTEIN"/>
    <property type="match status" value="1"/>
</dbReference>
<reference evidence="3" key="1">
    <citation type="submission" date="2016-09" db="EMBL/GenBank/DDBJ databases">
        <authorList>
            <person name="Capua I."/>
            <person name="De Benedictis P."/>
            <person name="Joannis T."/>
            <person name="Lombin L.H."/>
            <person name="Cattoli G."/>
        </authorList>
    </citation>
    <scope>NUCLEOTIDE SEQUENCE</scope>
    <source>
        <strain evidence="3">B9</strain>
    </source>
</reference>
<evidence type="ECO:0000256" key="1">
    <source>
        <dbReference type="ARBA" id="ARBA00006987"/>
    </source>
</evidence>
<dbReference type="CDD" id="cd13578">
    <property type="entry name" value="PBP2_Bug27"/>
    <property type="match status" value="1"/>
</dbReference>
<dbReference type="InterPro" id="IPR042100">
    <property type="entry name" value="Bug_dom1"/>
</dbReference>
<proteinExistence type="inferred from homology"/>
<gene>
    <name evidence="3" type="ORF">CNECB9_2320046</name>
</gene>
<dbReference type="PIRSF" id="PIRSF017082">
    <property type="entry name" value="YflP"/>
    <property type="match status" value="1"/>
</dbReference>
<evidence type="ECO:0008006" key="4">
    <source>
        <dbReference type="Google" id="ProtNLM"/>
    </source>
</evidence>
<evidence type="ECO:0000313" key="3">
    <source>
        <dbReference type="EMBL" id="SCU75278.1"/>
    </source>
</evidence>
<dbReference type="InterPro" id="IPR005064">
    <property type="entry name" value="BUG"/>
</dbReference>
<keyword evidence="2" id="KW-0732">Signal</keyword>
<dbReference type="SUPFAM" id="SSF53850">
    <property type="entry name" value="Periplasmic binding protein-like II"/>
    <property type="match status" value="1"/>
</dbReference>
<dbReference type="Pfam" id="PF03401">
    <property type="entry name" value="TctC"/>
    <property type="match status" value="1"/>
</dbReference>
<sequence>MKLAITCLVACLTLASTMPAASATDYPTKPIRLVVPYPAGGSTDAVARMVGHKLTAKFGQPVVVENKPGASEAIAASYVAKSAPDGYNILLATMTGLSVNPSLYSKLSYDPGKDFAPIIQATSIPSVVVVNPNVPAKSMADLLRFLKSKPGSEGYASAGNGTPSHLGMELYKRVTGVSVTHVPYKGGAPALQDLMAGQVQVMMALLPEAMPLVKAGKLKALAVTTSKRSAEYPDLPTVSETGMQGFEMIFWQAFVAPTGTPKDVVSKLNQAIDEVLRDKETRAKLIEMGLDPAGGSPEHLASLMKSETVKWKKVVDDAGIKLD</sequence>
<organism evidence="3">
    <name type="scientific">Cupriavidus necator</name>
    <name type="common">Alcaligenes eutrophus</name>
    <name type="synonym">Ralstonia eutropha</name>
    <dbReference type="NCBI Taxonomy" id="106590"/>
    <lineage>
        <taxon>Bacteria</taxon>
        <taxon>Pseudomonadati</taxon>
        <taxon>Pseudomonadota</taxon>
        <taxon>Betaproteobacteria</taxon>
        <taxon>Burkholderiales</taxon>
        <taxon>Burkholderiaceae</taxon>
        <taxon>Cupriavidus</taxon>
    </lineage>
</organism>
<name>A0A1K0JBF8_CUPNE</name>
<accession>A0A1K0JBF8</accession>
<dbReference type="EMBL" id="FMSH01000149">
    <property type="protein sequence ID" value="SCU75278.1"/>
    <property type="molecule type" value="Genomic_DNA"/>
</dbReference>
<dbReference type="Gene3D" id="3.40.190.10">
    <property type="entry name" value="Periplasmic binding protein-like II"/>
    <property type="match status" value="1"/>
</dbReference>
<evidence type="ECO:0000256" key="2">
    <source>
        <dbReference type="SAM" id="SignalP"/>
    </source>
</evidence>
<dbReference type="RefSeq" id="WP_340523566.1">
    <property type="nucleotide sequence ID" value="NZ_FMSH01000149.1"/>
</dbReference>
<protein>
    <recommendedName>
        <fullName evidence="4">Extra-cytoplasmic solute receptor</fullName>
    </recommendedName>
</protein>
<dbReference type="PANTHER" id="PTHR42928:SF5">
    <property type="entry name" value="BLR1237 PROTEIN"/>
    <property type="match status" value="1"/>
</dbReference>
<dbReference type="Gene3D" id="3.40.190.150">
    <property type="entry name" value="Bordetella uptake gene, domain 1"/>
    <property type="match status" value="1"/>
</dbReference>
<feature type="chain" id="PRO_5012430625" description="Extra-cytoplasmic solute receptor" evidence="2">
    <location>
        <begin position="24"/>
        <end position="323"/>
    </location>
</feature>
<dbReference type="AlphaFoldDB" id="A0A1K0JBF8"/>
<comment type="similarity">
    <text evidence="1">Belongs to the UPF0065 (bug) family.</text>
</comment>